<dbReference type="OrthoDB" id="41532at2759"/>
<dbReference type="InterPro" id="IPR016181">
    <property type="entry name" value="Acyl_CoA_acyltransferase"/>
</dbReference>
<comment type="caution">
    <text evidence="2">The sequence shown here is derived from an EMBL/GenBank/DDBJ whole genome shotgun (WGS) entry which is preliminary data.</text>
</comment>
<dbReference type="InterPro" id="IPR000182">
    <property type="entry name" value="GNAT_dom"/>
</dbReference>
<dbReference type="AlphaFoldDB" id="A0A835RR71"/>
<proteinExistence type="predicted"/>
<dbReference type="SUPFAM" id="SSF55729">
    <property type="entry name" value="Acyl-CoA N-acyltransferases (Nat)"/>
    <property type="match status" value="1"/>
</dbReference>
<gene>
    <name evidence="2" type="ORF">HPP92_007350</name>
</gene>
<organism evidence="2 3">
    <name type="scientific">Vanilla planifolia</name>
    <name type="common">Vanilla</name>
    <dbReference type="NCBI Taxonomy" id="51239"/>
    <lineage>
        <taxon>Eukaryota</taxon>
        <taxon>Viridiplantae</taxon>
        <taxon>Streptophyta</taxon>
        <taxon>Embryophyta</taxon>
        <taxon>Tracheophyta</taxon>
        <taxon>Spermatophyta</taxon>
        <taxon>Magnoliopsida</taxon>
        <taxon>Liliopsida</taxon>
        <taxon>Asparagales</taxon>
        <taxon>Orchidaceae</taxon>
        <taxon>Vanilloideae</taxon>
        <taxon>Vanilleae</taxon>
        <taxon>Vanilla</taxon>
    </lineage>
</organism>
<dbReference type="PANTHER" id="PTHR47370">
    <property type="entry name" value="ACYL-COA N-ACYLTRANSFERASES (NAT) SUPERFAMILY PROTEIN"/>
    <property type="match status" value="1"/>
</dbReference>
<accession>A0A835RR71</accession>
<name>A0A835RR71_VANPL</name>
<dbReference type="Pfam" id="PF00583">
    <property type="entry name" value="Acetyltransf_1"/>
    <property type="match status" value="1"/>
</dbReference>
<evidence type="ECO:0000313" key="2">
    <source>
        <dbReference type="EMBL" id="KAG0490487.1"/>
    </source>
</evidence>
<dbReference type="InterPro" id="IPR052810">
    <property type="entry name" value="Plant_NAT"/>
</dbReference>
<dbReference type="CDD" id="cd04301">
    <property type="entry name" value="NAT_SF"/>
    <property type="match status" value="1"/>
</dbReference>
<evidence type="ECO:0000259" key="1">
    <source>
        <dbReference type="PROSITE" id="PS51186"/>
    </source>
</evidence>
<dbReference type="Proteomes" id="UP000639772">
    <property type="component" value="Chromosome 3"/>
</dbReference>
<dbReference type="Gene3D" id="3.40.630.30">
    <property type="match status" value="1"/>
</dbReference>
<feature type="domain" description="N-acetyltransferase" evidence="1">
    <location>
        <begin position="15"/>
        <end position="177"/>
    </location>
</feature>
<sequence length="390" mass="43580">MQSPVSHSWMMSLPVRVRSFDWDRDRRAVEELERLCQAGFASARTSLVTITMGDPLCRVRHSPIYEMLVAEVGDEVVGIIRGTIKRVLVSANSMEAIVGYLLGLRVSPLHRRRGIASHLVRAMEDWFASNAVEWAYMATEKSNEPSIQLFTSKFGYVKFRQPILLVNPVGQRKKPLNLAESSVKVTALEVDDAARLYRRSLSSAEFFPLDIDRILSSEPSLGTWVACPRDEHWATASSLAVLSVWNGGEVYKLRLGRAPWAFVALSKASRILEMIIPAQLGLGFPSVPDLSSAFGFYFMYGLHAEGPRSASLLRFLCLLVHNMAVKDGDVKVVVAELGGRDELRHHVPHFGCMSCSEDLWCVKSLREDSSPPEWAKAPPQARLFVDPREV</sequence>
<protein>
    <recommendedName>
        <fullName evidence="1">N-acetyltransferase domain-containing protein</fullName>
    </recommendedName>
</protein>
<reference evidence="2 3" key="1">
    <citation type="journal article" date="2020" name="Nat. Food">
        <title>A phased Vanilla planifolia genome enables genetic improvement of flavour and production.</title>
        <authorList>
            <person name="Hasing T."/>
            <person name="Tang H."/>
            <person name="Brym M."/>
            <person name="Khazi F."/>
            <person name="Huang T."/>
            <person name="Chambers A.H."/>
        </authorList>
    </citation>
    <scope>NUCLEOTIDE SEQUENCE [LARGE SCALE GENOMIC DNA]</scope>
    <source>
        <tissue evidence="2">Leaf</tissue>
    </source>
</reference>
<dbReference type="EMBL" id="JADCNM010000003">
    <property type="protein sequence ID" value="KAG0490487.1"/>
    <property type="molecule type" value="Genomic_DNA"/>
</dbReference>
<dbReference type="PROSITE" id="PS51186">
    <property type="entry name" value="GNAT"/>
    <property type="match status" value="1"/>
</dbReference>
<dbReference type="PANTHER" id="PTHR47370:SF1">
    <property type="entry name" value="ACYL-COA N-ACYLTRANSFERASES (NAT) SUPERFAMILY PROTEIN"/>
    <property type="match status" value="1"/>
</dbReference>
<evidence type="ECO:0000313" key="3">
    <source>
        <dbReference type="Proteomes" id="UP000639772"/>
    </source>
</evidence>
<dbReference type="GO" id="GO:0016747">
    <property type="term" value="F:acyltransferase activity, transferring groups other than amino-acyl groups"/>
    <property type="evidence" value="ECO:0007669"/>
    <property type="project" value="InterPro"/>
</dbReference>